<evidence type="ECO:0000259" key="5">
    <source>
        <dbReference type="PROSITE" id="PS51891"/>
    </source>
</evidence>
<dbReference type="AlphaFoldDB" id="A0A952KCJ1"/>
<feature type="domain" description="CENP-V/GFA" evidence="5">
    <location>
        <begin position="16"/>
        <end position="122"/>
    </location>
</feature>
<dbReference type="Proteomes" id="UP000700706">
    <property type="component" value="Unassembled WGS sequence"/>
</dbReference>
<dbReference type="PROSITE" id="PS51891">
    <property type="entry name" value="CENP_V_GFA"/>
    <property type="match status" value="1"/>
</dbReference>
<dbReference type="PANTHER" id="PTHR33337">
    <property type="entry name" value="GFA DOMAIN-CONTAINING PROTEIN"/>
    <property type="match status" value="1"/>
</dbReference>
<proteinExistence type="inferred from homology"/>
<dbReference type="GO" id="GO:0046872">
    <property type="term" value="F:metal ion binding"/>
    <property type="evidence" value="ECO:0007669"/>
    <property type="project" value="UniProtKB-KW"/>
</dbReference>
<organism evidence="6 7">
    <name type="scientific">Inquilinus limosus</name>
    <dbReference type="NCBI Taxonomy" id="171674"/>
    <lineage>
        <taxon>Bacteria</taxon>
        <taxon>Pseudomonadati</taxon>
        <taxon>Pseudomonadota</taxon>
        <taxon>Alphaproteobacteria</taxon>
        <taxon>Rhodospirillales</taxon>
        <taxon>Rhodospirillaceae</taxon>
        <taxon>Inquilinus</taxon>
    </lineage>
</organism>
<accession>A0A952KCJ1</accession>
<sequence length="166" mass="19035">MSKTVGKVRKTPDETSEGRCLCGRVRIEIGIPARWAWHDHSKDSRLAHGAAYATYVGCWRSRVRITRGEAALARFTEEDTGRTRSFCRHCGTPVLYERPHAPQMVNIPRALFETRTGREPLYHIAIEQAPEWTYRGEPLRPLKGFAGVVWTGPKRKKKRPAFDDEF</sequence>
<dbReference type="Pfam" id="PF04828">
    <property type="entry name" value="GFA"/>
    <property type="match status" value="1"/>
</dbReference>
<dbReference type="InterPro" id="IPR011057">
    <property type="entry name" value="Mss4-like_sf"/>
</dbReference>
<dbReference type="GO" id="GO:0016846">
    <property type="term" value="F:carbon-sulfur lyase activity"/>
    <property type="evidence" value="ECO:0007669"/>
    <property type="project" value="InterPro"/>
</dbReference>
<keyword evidence="2" id="KW-0479">Metal-binding</keyword>
<evidence type="ECO:0000256" key="3">
    <source>
        <dbReference type="ARBA" id="ARBA00022833"/>
    </source>
</evidence>
<dbReference type="InterPro" id="IPR006913">
    <property type="entry name" value="CENP-V/GFA"/>
</dbReference>
<keyword evidence="4" id="KW-0456">Lyase</keyword>
<evidence type="ECO:0000313" key="6">
    <source>
        <dbReference type="EMBL" id="MBW8724928.1"/>
    </source>
</evidence>
<dbReference type="SUPFAM" id="SSF51316">
    <property type="entry name" value="Mss4-like"/>
    <property type="match status" value="1"/>
</dbReference>
<gene>
    <name evidence="6" type="ORF">JF625_07210</name>
</gene>
<comment type="similarity">
    <text evidence="1">Belongs to the Gfa family.</text>
</comment>
<evidence type="ECO:0000313" key="7">
    <source>
        <dbReference type="Proteomes" id="UP000700706"/>
    </source>
</evidence>
<protein>
    <submittedName>
        <fullName evidence="6">GFA family protein</fullName>
    </submittedName>
</protein>
<evidence type="ECO:0000256" key="2">
    <source>
        <dbReference type="ARBA" id="ARBA00022723"/>
    </source>
</evidence>
<dbReference type="Gene3D" id="3.90.1590.10">
    <property type="entry name" value="glutathione-dependent formaldehyde- activating enzyme (gfa)"/>
    <property type="match status" value="1"/>
</dbReference>
<dbReference type="PANTHER" id="PTHR33337:SF40">
    <property type="entry name" value="CENP-V_GFA DOMAIN-CONTAINING PROTEIN-RELATED"/>
    <property type="match status" value="1"/>
</dbReference>
<reference evidence="6" key="1">
    <citation type="submission" date="2020-06" db="EMBL/GenBank/DDBJ databases">
        <title>Stable isotope informed genome-resolved metagenomics uncovers potential trophic interactions in rhizosphere soil.</title>
        <authorList>
            <person name="Starr E.P."/>
            <person name="Shi S."/>
            <person name="Blazewicz S.J."/>
            <person name="Koch B.J."/>
            <person name="Probst A.J."/>
            <person name="Hungate B.A."/>
            <person name="Pett-Ridge J."/>
            <person name="Firestone M.K."/>
            <person name="Banfield J.F."/>
        </authorList>
    </citation>
    <scope>NUCLEOTIDE SEQUENCE</scope>
    <source>
        <strain evidence="6">YM_69_17</strain>
    </source>
</reference>
<comment type="caution">
    <text evidence="6">The sequence shown here is derived from an EMBL/GenBank/DDBJ whole genome shotgun (WGS) entry which is preliminary data.</text>
</comment>
<keyword evidence="3" id="KW-0862">Zinc</keyword>
<dbReference type="EMBL" id="JAEKLZ010000153">
    <property type="protein sequence ID" value="MBW8724928.1"/>
    <property type="molecule type" value="Genomic_DNA"/>
</dbReference>
<name>A0A952KCJ1_9PROT</name>
<evidence type="ECO:0000256" key="1">
    <source>
        <dbReference type="ARBA" id="ARBA00005495"/>
    </source>
</evidence>
<evidence type="ECO:0000256" key="4">
    <source>
        <dbReference type="ARBA" id="ARBA00023239"/>
    </source>
</evidence>